<feature type="repeat" description="ANK" evidence="6">
    <location>
        <begin position="339"/>
        <end position="371"/>
    </location>
</feature>
<dbReference type="AlphaFoldDB" id="A0A7J7GG82"/>
<dbReference type="PANTHER" id="PTHR45743">
    <property type="entry name" value="POTASSIUM CHANNEL AKT1"/>
    <property type="match status" value="1"/>
</dbReference>
<dbReference type="Pfam" id="PF12796">
    <property type="entry name" value="Ank_2"/>
    <property type="match status" value="2"/>
</dbReference>
<evidence type="ECO:0000256" key="4">
    <source>
        <dbReference type="ARBA" id="ARBA00022958"/>
    </source>
</evidence>
<keyword evidence="1" id="KW-0633">Potassium transport</keyword>
<accession>A0A7J7GG82</accession>
<evidence type="ECO:0000256" key="5">
    <source>
        <dbReference type="ARBA" id="ARBA00023303"/>
    </source>
</evidence>
<dbReference type="InterPro" id="IPR000595">
    <property type="entry name" value="cNMP-bd_dom"/>
</dbReference>
<protein>
    <submittedName>
        <fullName evidence="10">Uncharacterized protein</fullName>
    </submittedName>
</protein>
<evidence type="ECO:0000256" key="6">
    <source>
        <dbReference type="PROSITE-ProRule" id="PRU00023"/>
    </source>
</evidence>
<dbReference type="SUPFAM" id="SSF48403">
    <property type="entry name" value="Ankyrin repeat"/>
    <property type="match status" value="1"/>
</dbReference>
<keyword evidence="3" id="KW-0813">Transport</keyword>
<keyword evidence="2" id="KW-0631">Potassium channel</keyword>
<sequence length="608" mass="67476">MPDLWLRSMPATVKIEELSGAGAQKTASFGRGEAANDGEVGMRSSRRDEEEREKKERDTIQAASSFAQRNQLPVNLQDQMLANLCLRYRTDSEGLQQQEILDALPKAIRSSISHFLFYSVVDKVYLFHGVSNDLLFQLVSEMKAEYFPPKEDVILQNETPTEFYILVTGTVDLITQRNGMQHHLKERRDPLMEEILTATEHTLAQGRMDLPLSLCFAAMRGDDLLLHQLLKRGMDPNELDGNGRTPLHIAASKGSVECVLLLLDYGADPNRKDSEGNVPIWDAILGRHESVIKKLVNNGAKISAGDVGQFACFAVEQNNIDLLKDIIHYGGDITLLNSLGTTALHTAISEENTEIVKFLVDQGTDIDKPDVHGWTPRALADYQGHEEIKALFQTKQEAKKKPIALVPELQGVPYLKKYQSEPTIAPFIPEVVTRTNADEVTWSNDNRRRRANIFHNSLFGIMSAANRPNRGEKGPFPSSHSFESPRHLGNNRARVAISCSGKGESAAERLILLPESLQELLDIGSQKFGVSLTEVLTKDGALIEDIALIRDGDHLILASDHEGFGSKLRCLTEGNGVVVNGALKRLSLVQKIFGGVIESRDYRWSKGL</sequence>
<dbReference type="Proteomes" id="UP000593564">
    <property type="component" value="Unassembled WGS sequence"/>
</dbReference>
<dbReference type="InterPro" id="IPR021789">
    <property type="entry name" value="KHA_dom"/>
</dbReference>
<feature type="repeat" description="ANK" evidence="6">
    <location>
        <begin position="242"/>
        <end position="274"/>
    </location>
</feature>
<dbReference type="SMART" id="SM00248">
    <property type="entry name" value="ANK"/>
    <property type="match status" value="5"/>
</dbReference>
<evidence type="ECO:0000259" key="8">
    <source>
        <dbReference type="PROSITE" id="PS50042"/>
    </source>
</evidence>
<name>A0A7J7GG82_CAMSI</name>
<keyword evidence="3" id="KW-0406">Ion transport</keyword>
<dbReference type="CDD" id="cd00038">
    <property type="entry name" value="CAP_ED"/>
    <property type="match status" value="1"/>
</dbReference>
<dbReference type="GO" id="GO:0005249">
    <property type="term" value="F:voltage-gated potassium channel activity"/>
    <property type="evidence" value="ECO:0007669"/>
    <property type="project" value="InterPro"/>
</dbReference>
<proteinExistence type="predicted"/>
<evidence type="ECO:0000256" key="3">
    <source>
        <dbReference type="ARBA" id="ARBA00022882"/>
    </source>
</evidence>
<dbReference type="Pfam" id="PF11834">
    <property type="entry name" value="KHA"/>
    <property type="match status" value="1"/>
</dbReference>
<dbReference type="PRINTS" id="PR01415">
    <property type="entry name" value="ANKYRIN"/>
</dbReference>
<reference evidence="10 11" key="2">
    <citation type="submission" date="2020-07" db="EMBL/GenBank/DDBJ databases">
        <title>Genome assembly of wild tea tree DASZ reveals pedigree and selection history of tea varieties.</title>
        <authorList>
            <person name="Zhang W."/>
        </authorList>
    </citation>
    <scope>NUCLEOTIDE SEQUENCE [LARGE SCALE GENOMIC DNA]</scope>
    <source>
        <strain evidence="11">cv. G240</strain>
        <tissue evidence="10">Leaf</tissue>
    </source>
</reference>
<dbReference type="InterPro" id="IPR002110">
    <property type="entry name" value="Ankyrin_rpt"/>
</dbReference>
<dbReference type="PROSITE" id="PS51490">
    <property type="entry name" value="KHA"/>
    <property type="match status" value="1"/>
</dbReference>
<organism evidence="10 11">
    <name type="scientific">Camellia sinensis</name>
    <name type="common">Tea plant</name>
    <name type="synonym">Thea sinensis</name>
    <dbReference type="NCBI Taxonomy" id="4442"/>
    <lineage>
        <taxon>Eukaryota</taxon>
        <taxon>Viridiplantae</taxon>
        <taxon>Streptophyta</taxon>
        <taxon>Embryophyta</taxon>
        <taxon>Tracheophyta</taxon>
        <taxon>Spermatophyta</taxon>
        <taxon>Magnoliopsida</taxon>
        <taxon>eudicotyledons</taxon>
        <taxon>Gunneridae</taxon>
        <taxon>Pentapetalae</taxon>
        <taxon>asterids</taxon>
        <taxon>Ericales</taxon>
        <taxon>Theaceae</taxon>
        <taxon>Camellia</taxon>
    </lineage>
</organism>
<feature type="region of interest" description="Disordered" evidence="7">
    <location>
        <begin position="465"/>
        <end position="487"/>
    </location>
</feature>
<dbReference type="EMBL" id="JACBKZ010000011">
    <property type="protein sequence ID" value="KAF5938941.1"/>
    <property type="molecule type" value="Genomic_DNA"/>
</dbReference>
<evidence type="ECO:0000259" key="9">
    <source>
        <dbReference type="PROSITE" id="PS51490"/>
    </source>
</evidence>
<dbReference type="InterPro" id="IPR014710">
    <property type="entry name" value="RmlC-like_jellyroll"/>
</dbReference>
<dbReference type="PROSITE" id="PS50088">
    <property type="entry name" value="ANK_REPEAT"/>
    <property type="match status" value="3"/>
</dbReference>
<dbReference type="PANTHER" id="PTHR45743:SF43">
    <property type="entry name" value="POTASSIUM CHANNEL"/>
    <property type="match status" value="1"/>
</dbReference>
<dbReference type="InterPro" id="IPR045319">
    <property type="entry name" value="KAT/AKT"/>
</dbReference>
<keyword evidence="11" id="KW-1185">Reference proteome</keyword>
<keyword evidence="5" id="KW-0407">Ion channel</keyword>
<reference evidence="11" key="1">
    <citation type="journal article" date="2020" name="Nat. Commun.">
        <title>Genome assembly of wild tea tree DASZ reveals pedigree and selection history of tea varieties.</title>
        <authorList>
            <person name="Zhang W."/>
            <person name="Zhang Y."/>
            <person name="Qiu H."/>
            <person name="Guo Y."/>
            <person name="Wan H."/>
            <person name="Zhang X."/>
            <person name="Scossa F."/>
            <person name="Alseekh S."/>
            <person name="Zhang Q."/>
            <person name="Wang P."/>
            <person name="Xu L."/>
            <person name="Schmidt M.H."/>
            <person name="Jia X."/>
            <person name="Li D."/>
            <person name="Zhu A."/>
            <person name="Guo F."/>
            <person name="Chen W."/>
            <person name="Ni D."/>
            <person name="Usadel B."/>
            <person name="Fernie A.R."/>
            <person name="Wen W."/>
        </authorList>
    </citation>
    <scope>NUCLEOTIDE SEQUENCE [LARGE SCALE GENOMIC DNA]</scope>
    <source>
        <strain evidence="11">cv. G240</strain>
    </source>
</reference>
<gene>
    <name evidence="10" type="ORF">HYC85_023200</name>
</gene>
<dbReference type="Gene3D" id="1.25.40.20">
    <property type="entry name" value="Ankyrin repeat-containing domain"/>
    <property type="match status" value="1"/>
</dbReference>
<feature type="region of interest" description="Disordered" evidence="7">
    <location>
        <begin position="22"/>
        <end position="62"/>
    </location>
</feature>
<comment type="caution">
    <text evidence="10">The sequence shown here is derived from an EMBL/GenBank/DDBJ whole genome shotgun (WGS) entry which is preliminary data.</text>
</comment>
<dbReference type="InterPro" id="IPR018490">
    <property type="entry name" value="cNMP-bd_dom_sf"/>
</dbReference>
<dbReference type="SUPFAM" id="SSF51206">
    <property type="entry name" value="cAMP-binding domain-like"/>
    <property type="match status" value="1"/>
</dbReference>
<keyword evidence="4" id="KW-0630">Potassium</keyword>
<keyword evidence="3" id="KW-0851">Voltage-gated channel</keyword>
<dbReference type="PROSITE" id="PS50297">
    <property type="entry name" value="ANK_REP_REGION"/>
    <property type="match status" value="2"/>
</dbReference>
<keyword evidence="6" id="KW-0040">ANK repeat</keyword>
<feature type="compositionally biased region" description="Basic and acidic residues" evidence="7">
    <location>
        <begin position="45"/>
        <end position="59"/>
    </location>
</feature>
<dbReference type="GO" id="GO:0034702">
    <property type="term" value="C:monoatomic ion channel complex"/>
    <property type="evidence" value="ECO:0007669"/>
    <property type="project" value="UniProtKB-KW"/>
</dbReference>
<evidence type="ECO:0000256" key="1">
    <source>
        <dbReference type="ARBA" id="ARBA00022538"/>
    </source>
</evidence>
<evidence type="ECO:0000256" key="2">
    <source>
        <dbReference type="ARBA" id="ARBA00022826"/>
    </source>
</evidence>
<feature type="domain" description="Cyclic nucleotide-binding" evidence="8">
    <location>
        <begin position="126"/>
        <end position="179"/>
    </location>
</feature>
<dbReference type="Gene3D" id="2.60.120.10">
    <property type="entry name" value="Jelly Rolls"/>
    <property type="match status" value="1"/>
</dbReference>
<feature type="repeat" description="ANK" evidence="6">
    <location>
        <begin position="275"/>
        <end position="307"/>
    </location>
</feature>
<dbReference type="PROSITE" id="PS50042">
    <property type="entry name" value="CNMP_BINDING_3"/>
    <property type="match status" value="1"/>
</dbReference>
<feature type="domain" description="KHA" evidence="9">
    <location>
        <begin position="494"/>
        <end position="575"/>
    </location>
</feature>
<evidence type="ECO:0000313" key="11">
    <source>
        <dbReference type="Proteomes" id="UP000593564"/>
    </source>
</evidence>
<evidence type="ECO:0000256" key="7">
    <source>
        <dbReference type="SAM" id="MobiDB-lite"/>
    </source>
</evidence>
<evidence type="ECO:0000313" key="10">
    <source>
        <dbReference type="EMBL" id="KAF5938941.1"/>
    </source>
</evidence>
<dbReference type="InterPro" id="IPR036770">
    <property type="entry name" value="Ankyrin_rpt-contain_sf"/>
</dbReference>